<dbReference type="InterPro" id="IPR028015">
    <property type="entry name" value="CCDC84-like"/>
</dbReference>
<proteinExistence type="predicted"/>
<organism evidence="1">
    <name type="scientific">Zea mays</name>
    <name type="common">Maize</name>
    <dbReference type="NCBI Taxonomy" id="4577"/>
    <lineage>
        <taxon>Eukaryota</taxon>
        <taxon>Viridiplantae</taxon>
        <taxon>Streptophyta</taxon>
        <taxon>Embryophyta</taxon>
        <taxon>Tracheophyta</taxon>
        <taxon>Spermatophyta</taxon>
        <taxon>Magnoliopsida</taxon>
        <taxon>Liliopsida</taxon>
        <taxon>Poales</taxon>
        <taxon>Poaceae</taxon>
        <taxon>PACMAD clade</taxon>
        <taxon>Panicoideae</taxon>
        <taxon>Andropogonodae</taxon>
        <taxon>Andropogoneae</taxon>
        <taxon>Tripsacinae</taxon>
        <taxon>Zea</taxon>
    </lineage>
</organism>
<comment type="caution">
    <text evidence="1">The sequence shown here is derived from an EMBL/GenBank/DDBJ whole genome shotgun (WGS) entry which is preliminary data.</text>
</comment>
<gene>
    <name evidence="1" type="primary">TTL_1</name>
    <name evidence="1" type="ORF">Zm00014a_027146</name>
</gene>
<dbReference type="AlphaFoldDB" id="A0A3L6DZH3"/>
<accession>A0A3L6DZH3</accession>
<sequence>MPGATAMPPPAVELEYCELCRHHHDHGRRHHHIMKHMRNLEDALTSFCSKLSDLRRAFLHGSPSSQPPRGRHWCPFCSTDIVDLDSRSAGNNAIYHLASSQHLKGVNNFLQKHGGRMRWTRLGFQRKCLPSSGSASYSSPYGACGLPITHWGSVETHKQQDVLSTNWFHSSGPATKGHQSTLLVNDTRQLISCTDHVSLYHMHTHRIATYHSKQMYNTSPDVGMDLITLATR</sequence>
<dbReference type="ExpressionAtlas" id="A0A3L6DZH3">
    <property type="expression patterns" value="baseline and differential"/>
</dbReference>
<dbReference type="PANTHER" id="PTHR31198:SF1">
    <property type="entry name" value="CENTROSOMAL AT-AC SPLICING FACTOR"/>
    <property type="match status" value="1"/>
</dbReference>
<name>A0A3L6DZH3_MAIZE</name>
<dbReference type="Proteomes" id="UP000251960">
    <property type="component" value="Chromosome 7"/>
</dbReference>
<dbReference type="EMBL" id="NCVQ01000008">
    <property type="protein sequence ID" value="PWZ14020.1"/>
    <property type="molecule type" value="Genomic_DNA"/>
</dbReference>
<protein>
    <submittedName>
        <fullName evidence="1">TITAN-like protein</fullName>
    </submittedName>
</protein>
<dbReference type="PANTHER" id="PTHR31198">
    <property type="entry name" value="COILED-COIL DOMAIN-CONTAINING PROTEIN 84"/>
    <property type="match status" value="1"/>
</dbReference>
<evidence type="ECO:0000313" key="1">
    <source>
        <dbReference type="EMBL" id="PWZ14020.1"/>
    </source>
</evidence>
<reference evidence="1" key="1">
    <citation type="journal article" date="2018" name="Nat. Genet.">
        <title>Extensive intraspecific gene order and gene structural variations between Mo17 and other maize genomes.</title>
        <authorList>
            <person name="Sun S."/>
            <person name="Zhou Y."/>
            <person name="Chen J."/>
            <person name="Shi J."/>
            <person name="Zhao H."/>
            <person name="Zhao H."/>
            <person name="Song W."/>
            <person name="Zhang M."/>
            <person name="Cui Y."/>
            <person name="Dong X."/>
            <person name="Liu H."/>
            <person name="Ma X."/>
            <person name="Jiao Y."/>
            <person name="Wang B."/>
            <person name="Wei X."/>
            <person name="Stein J.C."/>
            <person name="Glaubitz J.C."/>
            <person name="Lu F."/>
            <person name="Yu G."/>
            <person name="Liang C."/>
            <person name="Fengler K."/>
            <person name="Li B."/>
            <person name="Rafalski A."/>
            <person name="Schnable P.S."/>
            <person name="Ware D.H."/>
            <person name="Buckler E.S."/>
            <person name="Lai J."/>
        </authorList>
    </citation>
    <scope>NUCLEOTIDE SEQUENCE [LARGE SCALE GENOMIC DNA]</scope>
    <source>
        <tissue evidence="1">Seedling</tissue>
    </source>
</reference>
<dbReference type="Pfam" id="PF14968">
    <property type="entry name" value="CCDC84"/>
    <property type="match status" value="1"/>
</dbReference>